<dbReference type="SUPFAM" id="SSF55785">
    <property type="entry name" value="PYP-like sensor domain (PAS domain)"/>
    <property type="match status" value="1"/>
</dbReference>
<keyword evidence="7" id="KW-0067">ATP-binding</keyword>
<evidence type="ECO:0000256" key="3">
    <source>
        <dbReference type="ARBA" id="ARBA00022553"/>
    </source>
</evidence>
<protein>
    <recommendedName>
        <fullName evidence="2">histidine kinase</fullName>
        <ecNumber evidence="2">2.7.13.3</ecNumber>
    </recommendedName>
</protein>
<dbReference type="InterPro" id="IPR003594">
    <property type="entry name" value="HATPase_dom"/>
</dbReference>
<organism evidence="7 8">
    <name type="scientific">Roseateles agri</name>
    <dbReference type="NCBI Taxonomy" id="3098619"/>
    <lineage>
        <taxon>Bacteria</taxon>
        <taxon>Pseudomonadati</taxon>
        <taxon>Pseudomonadota</taxon>
        <taxon>Betaproteobacteria</taxon>
        <taxon>Burkholderiales</taxon>
        <taxon>Sphaerotilaceae</taxon>
        <taxon>Roseateles</taxon>
    </lineage>
</organism>
<dbReference type="InterPro" id="IPR005467">
    <property type="entry name" value="His_kinase_dom"/>
</dbReference>
<dbReference type="InterPro" id="IPR036890">
    <property type="entry name" value="HATPase_C_sf"/>
</dbReference>
<comment type="caution">
    <text evidence="7">The sequence shown here is derived from an EMBL/GenBank/DDBJ whole genome shotgun (WGS) entry which is preliminary data.</text>
</comment>
<dbReference type="Pfam" id="PF08448">
    <property type="entry name" value="PAS_4"/>
    <property type="match status" value="1"/>
</dbReference>
<dbReference type="InterPro" id="IPR000014">
    <property type="entry name" value="PAS"/>
</dbReference>
<dbReference type="SMART" id="SM00387">
    <property type="entry name" value="HATPase_c"/>
    <property type="match status" value="2"/>
</dbReference>
<dbReference type="EC" id="2.7.13.3" evidence="2"/>
<dbReference type="Gene3D" id="3.30.450.20">
    <property type="entry name" value="PAS domain"/>
    <property type="match status" value="2"/>
</dbReference>
<dbReference type="Pfam" id="PF00512">
    <property type="entry name" value="HisKA"/>
    <property type="match status" value="2"/>
</dbReference>
<feature type="modified residue" description="4-aspartylphosphate" evidence="4">
    <location>
        <position position="663"/>
    </location>
</feature>
<dbReference type="SMART" id="SM00388">
    <property type="entry name" value="HisKA"/>
    <property type="match status" value="2"/>
</dbReference>
<feature type="domain" description="Histidine kinase" evidence="5">
    <location>
        <begin position="342"/>
        <end position="560"/>
    </location>
</feature>
<dbReference type="PANTHER" id="PTHR43547:SF2">
    <property type="entry name" value="HYBRID SIGNAL TRANSDUCTION HISTIDINE KINASE C"/>
    <property type="match status" value="1"/>
</dbReference>
<evidence type="ECO:0000313" key="7">
    <source>
        <dbReference type="EMBL" id="MDY0743337.1"/>
    </source>
</evidence>
<dbReference type="InterPro" id="IPR004358">
    <property type="entry name" value="Sig_transdc_His_kin-like_C"/>
</dbReference>
<dbReference type="InterPro" id="IPR035965">
    <property type="entry name" value="PAS-like_dom_sf"/>
</dbReference>
<comment type="catalytic activity">
    <reaction evidence="1">
        <text>ATP + protein L-histidine = ADP + protein N-phospho-L-histidine.</text>
        <dbReference type="EC" id="2.7.13.3"/>
    </reaction>
</comment>
<dbReference type="Gene3D" id="1.10.287.130">
    <property type="match status" value="2"/>
</dbReference>
<dbReference type="InterPro" id="IPR013656">
    <property type="entry name" value="PAS_4"/>
</dbReference>
<dbReference type="Gene3D" id="3.30.565.10">
    <property type="entry name" value="Histidine kinase-like ATPase, C-terminal domain"/>
    <property type="match status" value="2"/>
</dbReference>
<dbReference type="CDD" id="cd00075">
    <property type="entry name" value="HATPase"/>
    <property type="match status" value="1"/>
</dbReference>
<reference evidence="7 8" key="1">
    <citation type="submission" date="2023-11" db="EMBL/GenBank/DDBJ databases">
        <title>Paucibacter sp. nov., isolated from fresh soil in Korea.</title>
        <authorList>
            <person name="Le N.T.T."/>
        </authorList>
    </citation>
    <scope>NUCLEOTIDE SEQUENCE [LARGE SCALE GENOMIC DNA]</scope>
    <source>
        <strain evidence="7 8">R3-3</strain>
    </source>
</reference>
<proteinExistence type="predicted"/>
<evidence type="ECO:0000256" key="1">
    <source>
        <dbReference type="ARBA" id="ARBA00000085"/>
    </source>
</evidence>
<evidence type="ECO:0000259" key="5">
    <source>
        <dbReference type="PROSITE" id="PS50109"/>
    </source>
</evidence>
<evidence type="ECO:0000259" key="6">
    <source>
        <dbReference type="PROSITE" id="PS50110"/>
    </source>
</evidence>
<dbReference type="InterPro" id="IPR011006">
    <property type="entry name" value="CheY-like_superfamily"/>
</dbReference>
<dbReference type="SUPFAM" id="SSF55874">
    <property type="entry name" value="ATPase domain of HSP90 chaperone/DNA topoisomerase II/histidine kinase"/>
    <property type="match status" value="2"/>
</dbReference>
<dbReference type="SUPFAM" id="SSF47384">
    <property type="entry name" value="Homodimeric domain of signal transducing histidine kinase"/>
    <property type="match status" value="2"/>
</dbReference>
<dbReference type="SUPFAM" id="SSF52172">
    <property type="entry name" value="CheY-like"/>
    <property type="match status" value="2"/>
</dbReference>
<dbReference type="Gene3D" id="3.40.50.2300">
    <property type="match status" value="2"/>
</dbReference>
<dbReference type="SMART" id="SM00091">
    <property type="entry name" value="PAS"/>
    <property type="match status" value="2"/>
</dbReference>
<dbReference type="CDD" id="cd17580">
    <property type="entry name" value="REC_2_DhkD-like"/>
    <property type="match status" value="1"/>
</dbReference>
<evidence type="ECO:0000256" key="2">
    <source>
        <dbReference type="ARBA" id="ARBA00012438"/>
    </source>
</evidence>
<evidence type="ECO:0000313" key="8">
    <source>
        <dbReference type="Proteomes" id="UP001285263"/>
    </source>
</evidence>
<dbReference type="RefSeq" id="WP_320421207.1">
    <property type="nucleotide sequence ID" value="NZ_JAXCLA010000001.1"/>
</dbReference>
<dbReference type="SUPFAM" id="SSF55781">
    <property type="entry name" value="GAF domain-like"/>
    <property type="match status" value="1"/>
</dbReference>
<dbReference type="CDD" id="cd16922">
    <property type="entry name" value="HATPase_EvgS-ArcB-TorS-like"/>
    <property type="match status" value="1"/>
</dbReference>
<dbReference type="PRINTS" id="PR00344">
    <property type="entry name" value="BCTRLSENSOR"/>
</dbReference>
<keyword evidence="8" id="KW-1185">Reference proteome</keyword>
<dbReference type="PANTHER" id="PTHR43547">
    <property type="entry name" value="TWO-COMPONENT HISTIDINE KINASE"/>
    <property type="match status" value="1"/>
</dbReference>
<dbReference type="PROSITE" id="PS50109">
    <property type="entry name" value="HIS_KIN"/>
    <property type="match status" value="2"/>
</dbReference>
<dbReference type="SMART" id="SM00448">
    <property type="entry name" value="REC"/>
    <property type="match status" value="2"/>
</dbReference>
<accession>A0ABU5DDX4</accession>
<feature type="modified residue" description="4-aspartylphosphate" evidence="4">
    <location>
        <position position="1172"/>
    </location>
</feature>
<dbReference type="InterPro" id="IPR036097">
    <property type="entry name" value="HisK_dim/P_sf"/>
</dbReference>
<gene>
    <name evidence="7" type="ORF">SNE35_02410</name>
</gene>
<dbReference type="InterPro" id="IPR001789">
    <property type="entry name" value="Sig_transdc_resp-reg_receiver"/>
</dbReference>
<dbReference type="InterPro" id="IPR003661">
    <property type="entry name" value="HisK_dim/P_dom"/>
</dbReference>
<keyword evidence="7" id="KW-0547">Nucleotide-binding</keyword>
<feature type="domain" description="Response regulatory" evidence="6">
    <location>
        <begin position="1123"/>
        <end position="1239"/>
    </location>
</feature>
<dbReference type="CDD" id="cd00082">
    <property type="entry name" value="HisKA"/>
    <property type="match status" value="2"/>
</dbReference>
<dbReference type="EMBL" id="JAXCLA010000001">
    <property type="protein sequence ID" value="MDY0743337.1"/>
    <property type="molecule type" value="Genomic_DNA"/>
</dbReference>
<dbReference type="PROSITE" id="PS50110">
    <property type="entry name" value="RESPONSE_REGULATORY"/>
    <property type="match status" value="2"/>
</dbReference>
<feature type="domain" description="Histidine kinase" evidence="5">
    <location>
        <begin position="884"/>
        <end position="1100"/>
    </location>
</feature>
<sequence length="1242" mass="136427">MSENNNNEHASSPEFLQRGGEMGRRMREFDWTRTPLGSPAGWPQSLKTIVRMMLDSRFAMWMAWGPEGTFFCNDAYLPTVGLKRDWVLGARADKVWAEIWHDIGPRIAHVLSTGEATWDEGLQLFLQRSGYPEETFHTFSYSPVHDDASHVAGMLCVVVENTDRLIGERRLRLLSEIAAVQSRDAPSLVRAGEALLQVLDRDRRDVAFAALYLAEPGATRARLAACTSVEVRERMPAEMALDECLVSELERQYGPLPGAWPEPVQQALAVPLGGSAQAQAFGVLLLGVSTRRQLDERYRDFLRLVAGQVASRLADAQAQLEERHRAETLAELDRAKNLFFSNVSHEFRTPLTLMLGPLEELLDDPARPLPPEAGRTLALIHRNGLRLRKLVNTLLDFARLEAGRVQARYQPVELGALTAELASAFRSAVEQAGLVLDVECAPLDQPVFVDPEMWEKIVLNLLSNAFKFTFAGGIGVRLQRRGDAAELVVSDTGPGIAAEQLPLLFDRFHRVANTPARSQEGTGIGLALVRELVQMHGGTIRVESTPGQGSRFIVALPLGRAHLPADATVADAAPQIDASASRANWASFVDDGLRGGVGEAVLPAVALAQDKRPQVLIADDNADMRSYLQGLLSPRWSVRVARDGQEAWEMLQREPRPQLLLTDVMMPRMDGEQLLRRIRADEATRMLPVLMLSARAGDEARIEGLNLGADDYLVKPFSARELVARVEVLLVRVRMREERDALDRRLADVFRYAPVGLALLRGPQFRFEFANAAYRRMVQSRDVVGKTLLEALPELAGQEIERVLAGVYASGEPYIGRAFATLLRDGEDGELREHFFDFVYQPLRAETEDEPPGIVVICFEVTDMVRARQAAEQANRAKEDFIAMLGHELRNPLAPITTALQLMRMQHGEVAARERGIIERQVQHMVRLVDDLLDVARVSRGNVELKKVAIEASEIVTRALETVGPLLERKRQQVLVEVPASGLPVRGDPTRLTQVLANLLTNAAKFSEPGQAIEIRALAGAGELVMGVRDHGVGMSDKELATVFEPFVQGRQAIHRPDGGLGLGLTIARSLALLHGGSLSARSEGWGRGSTFELRLPLDLQEPAAAGAGAVLAAPAPAAGGLSLLLVDDNDDAATTLAELLEMLGHRVKTAPDGPRALELLAREPFDAAILDIGLPVMDGYELAQCIRRQPRGEALRLIALTGFGQPTDTDRSSRLGFAHHLVKPVDIDALERALADGRDRR</sequence>
<feature type="domain" description="Response regulatory" evidence="6">
    <location>
        <begin position="614"/>
        <end position="730"/>
    </location>
</feature>
<dbReference type="Pfam" id="PF00072">
    <property type="entry name" value="Response_reg"/>
    <property type="match status" value="2"/>
</dbReference>
<dbReference type="GO" id="GO:0005524">
    <property type="term" value="F:ATP binding"/>
    <property type="evidence" value="ECO:0007669"/>
    <property type="project" value="UniProtKB-KW"/>
</dbReference>
<dbReference type="CDD" id="cd17574">
    <property type="entry name" value="REC_OmpR"/>
    <property type="match status" value="1"/>
</dbReference>
<dbReference type="Proteomes" id="UP001285263">
    <property type="component" value="Unassembled WGS sequence"/>
</dbReference>
<keyword evidence="3 4" id="KW-0597">Phosphoprotein</keyword>
<name>A0ABU5DDX4_9BURK</name>
<dbReference type="Pfam" id="PF02518">
    <property type="entry name" value="HATPase_c"/>
    <property type="match status" value="2"/>
</dbReference>
<evidence type="ECO:0000256" key="4">
    <source>
        <dbReference type="PROSITE-ProRule" id="PRU00169"/>
    </source>
</evidence>